<keyword evidence="1" id="KW-0472">Membrane</keyword>
<feature type="transmembrane region" description="Helical" evidence="1">
    <location>
        <begin position="176"/>
        <end position="198"/>
    </location>
</feature>
<feature type="domain" description="Phosphatidic acid phosphatase type 2/haloperoxidase" evidence="2">
    <location>
        <begin position="73"/>
        <end position="195"/>
    </location>
</feature>
<evidence type="ECO:0000313" key="3">
    <source>
        <dbReference type="EMBL" id="GAV67280.1"/>
    </source>
</evidence>
<proteinExistence type="predicted"/>
<dbReference type="PANTHER" id="PTHR14969:SF13">
    <property type="entry name" value="AT30094P"/>
    <property type="match status" value="1"/>
</dbReference>
<evidence type="ECO:0000313" key="4">
    <source>
        <dbReference type="Proteomes" id="UP000187406"/>
    </source>
</evidence>
<dbReference type="AlphaFoldDB" id="A0A1Q3BGZ8"/>
<dbReference type="InterPro" id="IPR000326">
    <property type="entry name" value="PAP2/HPO"/>
</dbReference>
<feature type="transmembrane region" description="Helical" evidence="1">
    <location>
        <begin position="146"/>
        <end position="164"/>
    </location>
</feature>
<dbReference type="PANTHER" id="PTHR14969">
    <property type="entry name" value="SPHINGOSINE-1-PHOSPHATE PHOSPHOHYDROLASE"/>
    <property type="match status" value="1"/>
</dbReference>
<feature type="transmembrane region" description="Helical" evidence="1">
    <location>
        <begin position="39"/>
        <end position="60"/>
    </location>
</feature>
<dbReference type="Pfam" id="PF01569">
    <property type="entry name" value="PAP2"/>
    <property type="match status" value="1"/>
</dbReference>
<evidence type="ECO:0000256" key="1">
    <source>
        <dbReference type="SAM" id="Phobius"/>
    </source>
</evidence>
<feature type="transmembrane region" description="Helical" evidence="1">
    <location>
        <begin position="72"/>
        <end position="94"/>
    </location>
</feature>
<sequence length="207" mass="23513">MTTTTSEEEAQHHHHLLTLDHKISQSLHTLTKPYLPISLLYLLELSADFRFFFPVTLSLLLAPRAIPLRHPFLYPFLFGLLLDLAFIGLVKTLFRRSRPHYNPDMSPAVHADHFSFPSGHASRVFFVAAFVSLYEGHVIELLRPIMGHDVFVVFCACVCVWAVATSVSRVLLGRHFLLDVVAGAFLGVLEALFVFRLFRGLKQSLDW</sequence>
<dbReference type="InterPro" id="IPR036938">
    <property type="entry name" value="PAP2/HPO_sf"/>
</dbReference>
<dbReference type="SMART" id="SM00014">
    <property type="entry name" value="acidPPc"/>
    <property type="match status" value="1"/>
</dbReference>
<dbReference type="FunCoup" id="A0A1Q3BGZ8">
    <property type="interactions" value="165"/>
</dbReference>
<keyword evidence="4" id="KW-1185">Reference proteome</keyword>
<reference evidence="4" key="1">
    <citation type="submission" date="2016-04" db="EMBL/GenBank/DDBJ databases">
        <title>Cephalotus genome sequencing.</title>
        <authorList>
            <person name="Fukushima K."/>
            <person name="Hasebe M."/>
            <person name="Fang X."/>
        </authorList>
    </citation>
    <scope>NUCLEOTIDE SEQUENCE [LARGE SCALE GENOMIC DNA]</scope>
    <source>
        <strain evidence="4">cv. St1</strain>
    </source>
</reference>
<organism evidence="3 4">
    <name type="scientific">Cephalotus follicularis</name>
    <name type="common">Albany pitcher plant</name>
    <dbReference type="NCBI Taxonomy" id="3775"/>
    <lineage>
        <taxon>Eukaryota</taxon>
        <taxon>Viridiplantae</taxon>
        <taxon>Streptophyta</taxon>
        <taxon>Embryophyta</taxon>
        <taxon>Tracheophyta</taxon>
        <taxon>Spermatophyta</taxon>
        <taxon>Magnoliopsida</taxon>
        <taxon>eudicotyledons</taxon>
        <taxon>Gunneridae</taxon>
        <taxon>Pentapetalae</taxon>
        <taxon>rosids</taxon>
        <taxon>fabids</taxon>
        <taxon>Oxalidales</taxon>
        <taxon>Cephalotaceae</taxon>
        <taxon>Cephalotus</taxon>
    </lineage>
</organism>
<dbReference type="STRING" id="3775.A0A1Q3BGZ8"/>
<accession>A0A1Q3BGZ8</accession>
<protein>
    <submittedName>
        <fullName evidence="3">PAP2 domain-containing protein</fullName>
    </submittedName>
</protein>
<dbReference type="GO" id="GO:0042392">
    <property type="term" value="F:sphingosine-1-phosphate phosphatase activity"/>
    <property type="evidence" value="ECO:0007669"/>
    <property type="project" value="TreeGrafter"/>
</dbReference>
<dbReference type="SUPFAM" id="SSF48317">
    <property type="entry name" value="Acid phosphatase/Vanadium-dependent haloperoxidase"/>
    <property type="match status" value="1"/>
</dbReference>
<dbReference type="OrthoDB" id="10266771at2759"/>
<gene>
    <name evidence="3" type="ORF">CFOL_v3_10786</name>
</gene>
<keyword evidence="1" id="KW-1133">Transmembrane helix</keyword>
<dbReference type="Proteomes" id="UP000187406">
    <property type="component" value="Unassembled WGS sequence"/>
</dbReference>
<dbReference type="InParanoid" id="A0A1Q3BGZ8"/>
<dbReference type="Gene3D" id="1.20.144.10">
    <property type="entry name" value="Phosphatidic acid phosphatase type 2/haloperoxidase"/>
    <property type="match status" value="1"/>
</dbReference>
<comment type="caution">
    <text evidence="3">The sequence shown here is derived from an EMBL/GenBank/DDBJ whole genome shotgun (WGS) entry which is preliminary data.</text>
</comment>
<evidence type="ECO:0000259" key="2">
    <source>
        <dbReference type="SMART" id="SM00014"/>
    </source>
</evidence>
<keyword evidence="1" id="KW-0812">Transmembrane</keyword>
<name>A0A1Q3BGZ8_CEPFO</name>
<dbReference type="EMBL" id="BDDD01000531">
    <property type="protein sequence ID" value="GAV67280.1"/>
    <property type="molecule type" value="Genomic_DNA"/>
</dbReference>